<feature type="transmembrane region" description="Helical" evidence="7">
    <location>
        <begin position="310"/>
        <end position="331"/>
    </location>
</feature>
<evidence type="ECO:0000256" key="5">
    <source>
        <dbReference type="ARBA" id="ARBA00023136"/>
    </source>
</evidence>
<evidence type="ECO:0000259" key="8">
    <source>
        <dbReference type="Pfam" id="PF04024"/>
    </source>
</evidence>
<feature type="domain" description="Phage shock protein PspC N-terminal" evidence="8">
    <location>
        <begin position="76"/>
        <end position="131"/>
    </location>
</feature>
<dbReference type="InterPro" id="IPR052027">
    <property type="entry name" value="PspC"/>
</dbReference>
<keyword evidence="2" id="KW-1003">Cell membrane</keyword>
<reference evidence="9 10" key="1">
    <citation type="submission" date="2016-07" db="EMBL/GenBank/DDBJ databases">
        <title>Draft Genome Sequence of Bifidobacterium adolescentis strain Km 4.</title>
        <authorList>
            <person name="Danilenko V.N."/>
        </authorList>
    </citation>
    <scope>NUCLEOTIDE SEQUENCE [LARGE SCALE GENOMIC DNA]</scope>
    <source>
        <strain evidence="9 10">Km 4</strain>
    </source>
</reference>
<keyword evidence="4 7" id="KW-1133">Transmembrane helix</keyword>
<comment type="caution">
    <text evidence="9">The sequence shown here is derived from an EMBL/GenBank/DDBJ whole genome shotgun (WGS) entry which is preliminary data.</text>
</comment>
<feature type="compositionally biased region" description="Low complexity" evidence="6">
    <location>
        <begin position="193"/>
        <end position="206"/>
    </location>
</feature>
<evidence type="ECO:0000256" key="3">
    <source>
        <dbReference type="ARBA" id="ARBA00022692"/>
    </source>
</evidence>
<accession>A0A1E7Y212</accession>
<proteinExistence type="predicted"/>
<evidence type="ECO:0000256" key="7">
    <source>
        <dbReference type="SAM" id="Phobius"/>
    </source>
</evidence>
<feature type="region of interest" description="Disordered" evidence="6">
    <location>
        <begin position="629"/>
        <end position="667"/>
    </location>
</feature>
<evidence type="ECO:0000313" key="9">
    <source>
        <dbReference type="EMBL" id="OFA35907.1"/>
    </source>
</evidence>
<dbReference type="AlphaFoldDB" id="A0A1E7Y212"/>
<comment type="subcellular location">
    <subcellularLocation>
        <location evidence="1">Cell membrane</location>
        <topology evidence="1">Single-pass membrane protein</topology>
    </subcellularLocation>
</comment>
<gene>
    <name evidence="9" type="ORF">BBK15_00995</name>
</gene>
<feature type="compositionally biased region" description="Polar residues" evidence="6">
    <location>
        <begin position="217"/>
        <end position="235"/>
    </location>
</feature>
<keyword evidence="5 7" id="KW-0472">Membrane</keyword>
<dbReference type="PANTHER" id="PTHR33885:SF3">
    <property type="entry name" value="PHAGE SHOCK PROTEIN C"/>
    <property type="match status" value="1"/>
</dbReference>
<dbReference type="EMBL" id="MAXD01000001">
    <property type="protein sequence ID" value="OFA35907.1"/>
    <property type="molecule type" value="Genomic_DNA"/>
</dbReference>
<evidence type="ECO:0000256" key="2">
    <source>
        <dbReference type="ARBA" id="ARBA00022475"/>
    </source>
</evidence>
<feature type="transmembrane region" description="Helical" evidence="7">
    <location>
        <begin position="378"/>
        <end position="398"/>
    </location>
</feature>
<evidence type="ECO:0000313" key="10">
    <source>
        <dbReference type="Proteomes" id="UP000175684"/>
    </source>
</evidence>
<evidence type="ECO:0000256" key="6">
    <source>
        <dbReference type="SAM" id="MobiDB-lite"/>
    </source>
</evidence>
<dbReference type="Pfam" id="PF04024">
    <property type="entry name" value="PspC"/>
    <property type="match status" value="1"/>
</dbReference>
<dbReference type="OrthoDB" id="7359894at2"/>
<sequence length="667" mass="71091">MPIQGFQLVFRADSGCSPIRMTAADCCNGDMSNANNNPQGGSAAGSAEPQSQPRPPMYQPQPNRGNRFFAWIRSSRITRGRNRWIAGVCDGVARRLGWNATLVRALVILTSLLFGAGAAFYALAWFLLPDETDGRILCEELVNGHWDWNCAGALVCAAVALCLPGAGWLAFGVAVLVFWLLVNRQAYAASWQPPQQGGSWPGQPAQPVQPGRPVRPAQSQYMPQPMSTNTATTANMPGTPGQPMPQPTCPAPSGYQQYARPVQSLYQTFQQPVNPPAAFATANVPPTFTAPPTVAALQSKRARRKPAGPLLVLVTLGLALLAIAGSGWYAITMPVDWDYALRVLRLATLCCGGICLGIGVVIVVLGCMGRRTGGLHPLAWCAAFMAVVMTFCTSAVAWESRDWMMSNDYRRTTVSGIVTWSDTSDAQMKRYEQGLVVVGKNYANDVLDIDLSGYPAAHGKHKVKLNDGTYGESSCPTGKLNLVVVNAQVVVTLPDGCQWSVSDPDDGYTNVTDYIGGPDGITFFNGTGFMGLSLDENDDSGLGHHGVNKGVPALNGTTDFDDSGDDDAGDAGSDTENDSQDSVYAGTDLDKAFKTIYENKWYWPSIDSDKAPEEPDLYVNVDGTVGGSVTMQYTSDSKLPVGTTGGQSHGSVDGKNVGKSASGKETK</sequence>
<keyword evidence="3 7" id="KW-0812">Transmembrane</keyword>
<feature type="transmembrane region" description="Helical" evidence="7">
    <location>
        <begin position="151"/>
        <end position="182"/>
    </location>
</feature>
<protein>
    <recommendedName>
        <fullName evidence="8">Phage shock protein PspC N-terminal domain-containing protein</fullName>
    </recommendedName>
</protein>
<feature type="transmembrane region" description="Helical" evidence="7">
    <location>
        <begin position="102"/>
        <end position="127"/>
    </location>
</feature>
<feature type="compositionally biased region" description="Pro residues" evidence="6">
    <location>
        <begin position="240"/>
        <end position="250"/>
    </location>
</feature>
<feature type="region of interest" description="Disordered" evidence="6">
    <location>
        <begin position="193"/>
        <end position="253"/>
    </location>
</feature>
<evidence type="ECO:0000256" key="4">
    <source>
        <dbReference type="ARBA" id="ARBA00022989"/>
    </source>
</evidence>
<feature type="region of interest" description="Disordered" evidence="6">
    <location>
        <begin position="35"/>
        <end position="65"/>
    </location>
</feature>
<feature type="transmembrane region" description="Helical" evidence="7">
    <location>
        <begin position="343"/>
        <end position="366"/>
    </location>
</feature>
<feature type="compositionally biased region" description="Acidic residues" evidence="6">
    <location>
        <begin position="559"/>
        <end position="579"/>
    </location>
</feature>
<dbReference type="PANTHER" id="PTHR33885">
    <property type="entry name" value="PHAGE SHOCK PROTEIN C"/>
    <property type="match status" value="1"/>
</dbReference>
<dbReference type="Proteomes" id="UP000175684">
    <property type="component" value="Unassembled WGS sequence"/>
</dbReference>
<organism evidence="9 10">
    <name type="scientific">Bifidobacterium adolescentis</name>
    <dbReference type="NCBI Taxonomy" id="1680"/>
    <lineage>
        <taxon>Bacteria</taxon>
        <taxon>Bacillati</taxon>
        <taxon>Actinomycetota</taxon>
        <taxon>Actinomycetes</taxon>
        <taxon>Bifidobacteriales</taxon>
        <taxon>Bifidobacteriaceae</taxon>
        <taxon>Bifidobacterium</taxon>
    </lineage>
</organism>
<dbReference type="InterPro" id="IPR007168">
    <property type="entry name" value="Phageshock_PspC_N"/>
</dbReference>
<dbReference type="GO" id="GO:0005886">
    <property type="term" value="C:plasma membrane"/>
    <property type="evidence" value="ECO:0007669"/>
    <property type="project" value="UniProtKB-SubCell"/>
</dbReference>
<feature type="region of interest" description="Disordered" evidence="6">
    <location>
        <begin position="543"/>
        <end position="584"/>
    </location>
</feature>
<evidence type="ECO:0000256" key="1">
    <source>
        <dbReference type="ARBA" id="ARBA00004162"/>
    </source>
</evidence>
<name>A0A1E7Y212_BIFAD</name>